<dbReference type="GO" id="GO:0005829">
    <property type="term" value="C:cytosol"/>
    <property type="evidence" value="ECO:0007669"/>
    <property type="project" value="TreeGrafter"/>
</dbReference>
<keyword evidence="8 13" id="KW-0648">Protein biosynthesis</keyword>
<proteinExistence type="inferred from homology"/>
<dbReference type="InterPro" id="IPR014729">
    <property type="entry name" value="Rossmann-like_a/b/a_fold"/>
</dbReference>
<keyword evidence="3" id="KW-0963">Cytoplasm</keyword>
<dbReference type="Pfam" id="PF01479">
    <property type="entry name" value="S4"/>
    <property type="match status" value="1"/>
</dbReference>
<keyword evidence="9 13" id="KW-0030">Aminoacyl-tRNA synthetase</keyword>
<reference evidence="15" key="1">
    <citation type="submission" date="2021-01" db="EMBL/GenBank/DDBJ databases">
        <authorList>
            <person name="Corre E."/>
            <person name="Pelletier E."/>
            <person name="Niang G."/>
            <person name="Scheremetjew M."/>
            <person name="Finn R."/>
            <person name="Kale V."/>
            <person name="Holt S."/>
            <person name="Cochrane G."/>
            <person name="Meng A."/>
            <person name="Brown T."/>
            <person name="Cohen L."/>
        </authorList>
    </citation>
    <scope>NUCLEOTIDE SEQUENCE</scope>
    <source>
        <strain evidence="15">CCMP3107</strain>
    </source>
</reference>
<dbReference type="Gene3D" id="3.40.50.620">
    <property type="entry name" value="HUPs"/>
    <property type="match status" value="1"/>
</dbReference>
<dbReference type="PANTHER" id="PTHR11766:SF0">
    <property type="entry name" value="TYROSINE--TRNA LIGASE, MITOCHONDRIAL"/>
    <property type="match status" value="1"/>
</dbReference>
<dbReference type="AlphaFoldDB" id="A0A7S3XVK9"/>
<dbReference type="InterPro" id="IPR024088">
    <property type="entry name" value="Tyr-tRNA-ligase_bac-type"/>
</dbReference>
<dbReference type="PANTHER" id="PTHR11766">
    <property type="entry name" value="TYROSYL-TRNA SYNTHETASE"/>
    <property type="match status" value="1"/>
</dbReference>
<keyword evidence="5 13" id="KW-0547">Nucleotide-binding</keyword>
<name>A0A7S3XVK9_HETAK</name>
<dbReference type="InterPro" id="IPR024107">
    <property type="entry name" value="Tyr-tRNA-ligase_bac_1"/>
</dbReference>
<dbReference type="CDD" id="cd00165">
    <property type="entry name" value="S4"/>
    <property type="match status" value="1"/>
</dbReference>
<comment type="subcellular location">
    <subcellularLocation>
        <location evidence="1">Cytoplasm</location>
    </subcellularLocation>
</comment>
<dbReference type="SUPFAM" id="SSF52374">
    <property type="entry name" value="Nucleotidylyl transferase"/>
    <property type="match status" value="1"/>
</dbReference>
<evidence type="ECO:0000256" key="10">
    <source>
        <dbReference type="ARBA" id="ARBA00033323"/>
    </source>
</evidence>
<dbReference type="GO" id="GO:0006437">
    <property type="term" value="P:tyrosyl-tRNA aminoacylation"/>
    <property type="evidence" value="ECO:0007669"/>
    <property type="project" value="InterPro"/>
</dbReference>
<evidence type="ECO:0000256" key="1">
    <source>
        <dbReference type="ARBA" id="ARBA00004496"/>
    </source>
</evidence>
<dbReference type="Pfam" id="PF00579">
    <property type="entry name" value="tRNA-synt_1b"/>
    <property type="match status" value="1"/>
</dbReference>
<accession>A0A7S3XVK9</accession>
<dbReference type="InterPro" id="IPR002305">
    <property type="entry name" value="aa-tRNA-synth_Ic"/>
</dbReference>
<keyword evidence="7 12" id="KW-0694">RNA-binding</keyword>
<evidence type="ECO:0000256" key="8">
    <source>
        <dbReference type="ARBA" id="ARBA00022917"/>
    </source>
</evidence>
<evidence type="ECO:0000256" key="13">
    <source>
        <dbReference type="RuleBase" id="RU361234"/>
    </source>
</evidence>
<protein>
    <recommendedName>
        <fullName evidence="2 13">Tyrosine--tRNA ligase</fullName>
        <ecNumber evidence="2 13">6.1.1.1</ecNumber>
    </recommendedName>
    <alternativeName>
        <fullName evidence="10 13">Tyrosyl-tRNA synthetase</fullName>
    </alternativeName>
</protein>
<dbReference type="InterPro" id="IPR002942">
    <property type="entry name" value="S4_RNA-bd"/>
</dbReference>
<dbReference type="CDD" id="cd00805">
    <property type="entry name" value="TyrRS_core"/>
    <property type="match status" value="1"/>
</dbReference>
<evidence type="ECO:0000256" key="2">
    <source>
        <dbReference type="ARBA" id="ARBA00013160"/>
    </source>
</evidence>
<dbReference type="FunFam" id="1.10.240.10:FF:000001">
    <property type="entry name" value="Tyrosine--tRNA ligase"/>
    <property type="match status" value="1"/>
</dbReference>
<evidence type="ECO:0000256" key="9">
    <source>
        <dbReference type="ARBA" id="ARBA00023146"/>
    </source>
</evidence>
<dbReference type="GO" id="GO:0005524">
    <property type="term" value="F:ATP binding"/>
    <property type="evidence" value="ECO:0007669"/>
    <property type="project" value="UniProtKB-KW"/>
</dbReference>
<dbReference type="FunFam" id="3.40.50.620:FF:000008">
    <property type="entry name" value="Tyrosine--tRNA ligase"/>
    <property type="match status" value="1"/>
</dbReference>
<keyword evidence="4 13" id="KW-0436">Ligase</keyword>
<dbReference type="PROSITE" id="PS50889">
    <property type="entry name" value="S4"/>
    <property type="match status" value="1"/>
</dbReference>
<organism evidence="15">
    <name type="scientific">Heterosigma akashiwo</name>
    <name type="common">Chromophytic alga</name>
    <name type="synonym">Heterosigma carterae</name>
    <dbReference type="NCBI Taxonomy" id="2829"/>
    <lineage>
        <taxon>Eukaryota</taxon>
        <taxon>Sar</taxon>
        <taxon>Stramenopiles</taxon>
        <taxon>Ochrophyta</taxon>
        <taxon>Raphidophyceae</taxon>
        <taxon>Chattonellales</taxon>
        <taxon>Chattonellaceae</taxon>
        <taxon>Heterosigma</taxon>
    </lineage>
</organism>
<dbReference type="EC" id="6.1.1.1" evidence="2 13"/>
<dbReference type="InterPro" id="IPR036986">
    <property type="entry name" value="S4_RNA-bd_sf"/>
</dbReference>
<sequence length="506" mass="55010">MVLQQTGRRSLFSLVLIVMAVFISTARAFILPRASRNVVHTAMSSPSSLRIRSVMMSSVAEQGSEQTKEVDILTAELKSDFLKTMRDRGFFHQCTDLEGLDKKMSEEGPVKAYLGFDATADSLHVGSLLQILILRNLQRAGHKPIVLVGGGTTKVGDPSGKDEARKLLTEADIQRNIDGISGVFRKFLAFGDGPTDALLVNNDEWLSELNYLQFLRDYGPHFTINRMLNFESVRLRLEREQPLSFLEFNYMILQGYDFLELSRRYDVALQLGGSDQWGNIINGIDLARKLDQKQVFGLTAPLITTSDGKKMGKSAAGAVWLNADKLPAYDYWQFWRNTADEDVVRFMKLFTELPLEQIEGYAALTGAAINDAKVVLADEATRMLHGEACLGPIKEAAAALFAGGGQGGGGGGAADSGALPTVALAPGELGDEEGGTGGVPAVDLYLKLGFAKSKAEARRLIKGGGARLNDVKIEDENYVVGAGDFTDGRLKLSSGKKKHGIVELQQ</sequence>
<keyword evidence="6 13" id="KW-0067">ATP-binding</keyword>
<evidence type="ECO:0000256" key="6">
    <source>
        <dbReference type="ARBA" id="ARBA00022840"/>
    </source>
</evidence>
<comment type="catalytic activity">
    <reaction evidence="11 13">
        <text>tRNA(Tyr) + L-tyrosine + ATP = L-tyrosyl-tRNA(Tyr) + AMP + diphosphate + H(+)</text>
        <dbReference type="Rhea" id="RHEA:10220"/>
        <dbReference type="Rhea" id="RHEA-COMP:9706"/>
        <dbReference type="Rhea" id="RHEA-COMP:9707"/>
        <dbReference type="ChEBI" id="CHEBI:15378"/>
        <dbReference type="ChEBI" id="CHEBI:30616"/>
        <dbReference type="ChEBI" id="CHEBI:33019"/>
        <dbReference type="ChEBI" id="CHEBI:58315"/>
        <dbReference type="ChEBI" id="CHEBI:78442"/>
        <dbReference type="ChEBI" id="CHEBI:78536"/>
        <dbReference type="ChEBI" id="CHEBI:456215"/>
        <dbReference type="EC" id="6.1.1.1"/>
    </reaction>
</comment>
<dbReference type="Gene3D" id="1.10.240.10">
    <property type="entry name" value="Tyrosyl-Transfer RNA Synthetase"/>
    <property type="match status" value="1"/>
</dbReference>
<dbReference type="GO" id="GO:0042802">
    <property type="term" value="F:identical protein binding"/>
    <property type="evidence" value="ECO:0007669"/>
    <property type="project" value="UniProtKB-ARBA"/>
</dbReference>
<dbReference type="SMART" id="SM00363">
    <property type="entry name" value="S4"/>
    <property type="match status" value="1"/>
</dbReference>
<dbReference type="Gene3D" id="3.10.290.10">
    <property type="entry name" value="RNA-binding S4 domain"/>
    <property type="match status" value="1"/>
</dbReference>
<evidence type="ECO:0000256" key="11">
    <source>
        <dbReference type="ARBA" id="ARBA00048248"/>
    </source>
</evidence>
<dbReference type="GO" id="GO:0004831">
    <property type="term" value="F:tyrosine-tRNA ligase activity"/>
    <property type="evidence" value="ECO:0007669"/>
    <property type="project" value="UniProtKB-EC"/>
</dbReference>
<dbReference type="InterPro" id="IPR002307">
    <property type="entry name" value="Tyr-tRNA-ligase"/>
</dbReference>
<evidence type="ECO:0000313" key="15">
    <source>
        <dbReference type="EMBL" id="CAE0633521.1"/>
    </source>
</evidence>
<dbReference type="SUPFAM" id="SSF55174">
    <property type="entry name" value="Alpha-L RNA-binding motif"/>
    <property type="match status" value="1"/>
</dbReference>
<evidence type="ECO:0000256" key="3">
    <source>
        <dbReference type="ARBA" id="ARBA00022490"/>
    </source>
</evidence>
<dbReference type="NCBIfam" id="TIGR00234">
    <property type="entry name" value="tyrS"/>
    <property type="match status" value="1"/>
</dbReference>
<evidence type="ECO:0000256" key="12">
    <source>
        <dbReference type="PROSITE-ProRule" id="PRU00182"/>
    </source>
</evidence>
<dbReference type="HAMAP" id="MF_02006">
    <property type="entry name" value="Tyr_tRNA_synth_type1"/>
    <property type="match status" value="1"/>
</dbReference>
<dbReference type="EMBL" id="HBIU01026452">
    <property type="protein sequence ID" value="CAE0633521.1"/>
    <property type="molecule type" value="Transcribed_RNA"/>
</dbReference>
<evidence type="ECO:0000256" key="4">
    <source>
        <dbReference type="ARBA" id="ARBA00022598"/>
    </source>
</evidence>
<evidence type="ECO:0000256" key="7">
    <source>
        <dbReference type="ARBA" id="ARBA00022884"/>
    </source>
</evidence>
<gene>
    <name evidence="15" type="ORF">HAKA00212_LOCUS12234</name>
</gene>
<feature type="domain" description="RNA-binding S4" evidence="14">
    <location>
        <begin position="440"/>
        <end position="501"/>
    </location>
</feature>
<dbReference type="PRINTS" id="PR01040">
    <property type="entry name" value="TRNASYNTHTYR"/>
</dbReference>
<evidence type="ECO:0000259" key="14">
    <source>
        <dbReference type="SMART" id="SM00363"/>
    </source>
</evidence>
<evidence type="ECO:0000256" key="5">
    <source>
        <dbReference type="ARBA" id="ARBA00022741"/>
    </source>
</evidence>
<comment type="similarity">
    <text evidence="13">Belongs to the class-I aminoacyl-tRNA synthetase family.</text>
</comment>
<dbReference type="GO" id="GO:0003723">
    <property type="term" value="F:RNA binding"/>
    <property type="evidence" value="ECO:0007669"/>
    <property type="project" value="UniProtKB-KW"/>
</dbReference>